<accession>A0A8H7M2V8</accession>
<dbReference type="InterPro" id="IPR037045">
    <property type="entry name" value="S8pro/Inhibitor_I9_sf"/>
</dbReference>
<dbReference type="InterPro" id="IPR035921">
    <property type="entry name" value="F/V-ATP_Csub_sf"/>
</dbReference>
<evidence type="ECO:0000256" key="4">
    <source>
        <dbReference type="ARBA" id="ARBA00022692"/>
    </source>
</evidence>
<evidence type="ECO:0000256" key="7">
    <source>
        <dbReference type="ARBA" id="ARBA00023136"/>
    </source>
</evidence>
<organism evidence="10 11">
    <name type="scientific">Rhizoctonia solani</name>
    <dbReference type="NCBI Taxonomy" id="456999"/>
    <lineage>
        <taxon>Eukaryota</taxon>
        <taxon>Fungi</taxon>
        <taxon>Dikarya</taxon>
        <taxon>Basidiomycota</taxon>
        <taxon>Agaricomycotina</taxon>
        <taxon>Agaricomycetes</taxon>
        <taxon>Cantharellales</taxon>
        <taxon>Ceratobasidiaceae</taxon>
        <taxon>Rhizoctonia</taxon>
    </lineage>
</organism>
<keyword evidence="5 8" id="KW-1133">Transmembrane helix</keyword>
<feature type="transmembrane region" description="Helical" evidence="8">
    <location>
        <begin position="218"/>
        <end position="239"/>
    </location>
</feature>
<dbReference type="AlphaFoldDB" id="A0A8H7M2V8"/>
<feature type="transmembrane region" description="Helical" evidence="8">
    <location>
        <begin position="175"/>
        <end position="198"/>
    </location>
</feature>
<comment type="caution">
    <text evidence="10">The sequence shown here is derived from an EMBL/GenBank/DDBJ whole genome shotgun (WGS) entry which is preliminary data.</text>
</comment>
<reference evidence="10" key="1">
    <citation type="submission" date="2020-09" db="EMBL/GenBank/DDBJ databases">
        <title>Comparative genome analyses of four rice-infecting Rhizoctonia solani isolates reveal extensive enrichment of homogalacturonan modification genes.</title>
        <authorList>
            <person name="Lee D.-Y."/>
            <person name="Jeon J."/>
            <person name="Kim K.-T."/>
            <person name="Cheong K."/>
            <person name="Song H."/>
            <person name="Choi G."/>
            <person name="Ko J."/>
            <person name="Opiyo S.O."/>
            <person name="Zuo S."/>
            <person name="Madhav S."/>
            <person name="Lee Y.-H."/>
            <person name="Wang G.-L."/>
        </authorList>
    </citation>
    <scope>NUCLEOTIDE SEQUENCE</scope>
    <source>
        <strain evidence="10">AG1-IA B2</strain>
    </source>
</reference>
<evidence type="ECO:0000313" key="10">
    <source>
        <dbReference type="EMBL" id="KAF8756915.1"/>
    </source>
</evidence>
<dbReference type="InterPro" id="IPR002379">
    <property type="entry name" value="ATPase_proteolipid_c-like_dom"/>
</dbReference>
<dbReference type="CDD" id="cd18177">
    <property type="entry name" value="ATP-synt_Vo_c_ATP6F_rpt1"/>
    <property type="match status" value="1"/>
</dbReference>
<evidence type="ECO:0000313" key="11">
    <source>
        <dbReference type="Proteomes" id="UP000614334"/>
    </source>
</evidence>
<dbReference type="PANTHER" id="PTHR10263">
    <property type="entry name" value="V-TYPE PROTON ATPASE PROTEOLIPID SUBUNIT"/>
    <property type="match status" value="1"/>
</dbReference>
<evidence type="ECO:0000256" key="8">
    <source>
        <dbReference type="SAM" id="Phobius"/>
    </source>
</evidence>
<evidence type="ECO:0000256" key="1">
    <source>
        <dbReference type="ARBA" id="ARBA00004141"/>
    </source>
</evidence>
<feature type="transmembrane region" description="Helical" evidence="8">
    <location>
        <begin position="107"/>
        <end position="130"/>
    </location>
</feature>
<evidence type="ECO:0000256" key="2">
    <source>
        <dbReference type="ARBA" id="ARBA00007296"/>
    </source>
</evidence>
<dbReference type="EMBL" id="JACYCF010000005">
    <property type="protein sequence ID" value="KAF8756915.1"/>
    <property type="molecule type" value="Genomic_DNA"/>
</dbReference>
<dbReference type="Proteomes" id="UP000614334">
    <property type="component" value="Unassembled WGS sequence"/>
</dbReference>
<dbReference type="Gene3D" id="3.30.70.80">
    <property type="entry name" value="Peptidase S8 propeptide/proteinase inhibitor I9"/>
    <property type="match status" value="1"/>
</dbReference>
<feature type="domain" description="V-ATPase proteolipid subunit C-like" evidence="9">
    <location>
        <begin position="180"/>
        <end position="237"/>
    </location>
</feature>
<feature type="transmembrane region" description="Helical" evidence="8">
    <location>
        <begin position="150"/>
        <end position="168"/>
    </location>
</feature>
<evidence type="ECO:0000259" key="9">
    <source>
        <dbReference type="Pfam" id="PF00137"/>
    </source>
</evidence>
<keyword evidence="4 8" id="KW-0812">Transmembrane</keyword>
<keyword evidence="6" id="KW-0406">Ion transport</keyword>
<sequence>MPAKSTLIAISSVGIPDVDYFTGYIFTFKEGTGENSPQAIKAKEFIKSQGGKITHDYGETGFAAEVPEQGYANIASFTDNDLADAVEAVGSGEAFNVGRFLEETSPYAWAMVGIGLCIGLSVMGAGWGIFVTGASILGGGVRTPRIRTKNLISIIFCEVVAIYGVLYTRENYYTGFALFWGGLTVGFCNLLCGVSVGITGSNAALADAADPSLFVKVLIVEIFGSIMGLFGLIVGLLVVQKAEEFKGAELPHFSCTEAPCDGLALTR</sequence>
<gene>
    <name evidence="10" type="ORF">RHS01_03797</name>
</gene>
<dbReference type="GO" id="GO:0015078">
    <property type="term" value="F:proton transmembrane transporter activity"/>
    <property type="evidence" value="ECO:0007669"/>
    <property type="project" value="InterPro"/>
</dbReference>
<dbReference type="Pfam" id="PF00137">
    <property type="entry name" value="ATP-synt_C"/>
    <property type="match status" value="2"/>
</dbReference>
<dbReference type="CDD" id="cd18178">
    <property type="entry name" value="ATP-synt_Vo_c_ATP6F_rpt2"/>
    <property type="match status" value="1"/>
</dbReference>
<comment type="similarity">
    <text evidence="2">Belongs to the V-ATPase proteolipid subunit family.</text>
</comment>
<keyword evidence="7 8" id="KW-0472">Membrane</keyword>
<feature type="domain" description="V-ATPase proteolipid subunit C-like" evidence="9">
    <location>
        <begin position="112"/>
        <end position="166"/>
    </location>
</feature>
<evidence type="ECO:0000256" key="5">
    <source>
        <dbReference type="ARBA" id="ARBA00022989"/>
    </source>
</evidence>
<protein>
    <submittedName>
        <fullName evidence="10">Proteolipid subunit</fullName>
    </submittedName>
</protein>
<dbReference type="SUPFAM" id="SSF54897">
    <property type="entry name" value="Protease propeptides/inhibitors"/>
    <property type="match status" value="1"/>
</dbReference>
<dbReference type="Gene3D" id="1.20.120.610">
    <property type="entry name" value="lithium bound rotor ring of v- atpase"/>
    <property type="match status" value="1"/>
</dbReference>
<comment type="subcellular location">
    <subcellularLocation>
        <location evidence="1">Membrane</location>
        <topology evidence="1">Multi-pass membrane protein</topology>
    </subcellularLocation>
</comment>
<evidence type="ECO:0000256" key="6">
    <source>
        <dbReference type="ARBA" id="ARBA00023065"/>
    </source>
</evidence>
<keyword evidence="3" id="KW-0813">Transport</keyword>
<evidence type="ECO:0000256" key="3">
    <source>
        <dbReference type="ARBA" id="ARBA00022448"/>
    </source>
</evidence>
<name>A0A8H7M2V8_9AGAM</name>
<dbReference type="SUPFAM" id="SSF81333">
    <property type="entry name" value="F1F0 ATP synthase subunit C"/>
    <property type="match status" value="2"/>
</dbReference>
<dbReference type="GO" id="GO:0033177">
    <property type="term" value="C:proton-transporting two-sector ATPase complex, proton-transporting domain"/>
    <property type="evidence" value="ECO:0007669"/>
    <property type="project" value="InterPro"/>
</dbReference>
<proteinExistence type="inferred from homology"/>